<dbReference type="Pfam" id="PF03473">
    <property type="entry name" value="MOSC"/>
    <property type="match status" value="1"/>
</dbReference>
<name>A0AAD7ELZ4_9AGAR</name>
<dbReference type="EMBL" id="JARIHO010000033">
    <property type="protein sequence ID" value="KAJ7334274.1"/>
    <property type="molecule type" value="Genomic_DNA"/>
</dbReference>
<dbReference type="Proteomes" id="UP001218218">
    <property type="component" value="Unassembled WGS sequence"/>
</dbReference>
<evidence type="ECO:0000313" key="2">
    <source>
        <dbReference type="EMBL" id="KAJ7334274.1"/>
    </source>
</evidence>
<dbReference type="PANTHER" id="PTHR14237">
    <property type="entry name" value="MOLYBDOPTERIN COFACTOR SULFURASE MOSC"/>
    <property type="match status" value="1"/>
</dbReference>
<accession>A0AAD7ELZ4</accession>
<dbReference type="Pfam" id="PF03476">
    <property type="entry name" value="MOSC_N"/>
    <property type="match status" value="1"/>
</dbReference>
<keyword evidence="3" id="KW-1185">Reference proteome</keyword>
<comment type="caution">
    <text evidence="2">The sequence shown here is derived from an EMBL/GenBank/DDBJ whole genome shotgun (WGS) entry which is preliminary data.</text>
</comment>
<gene>
    <name evidence="2" type="ORF">DFH08DRAFT_880675</name>
</gene>
<dbReference type="InterPro" id="IPR005303">
    <property type="entry name" value="MOCOS_middle"/>
</dbReference>
<dbReference type="SUPFAM" id="SSF50800">
    <property type="entry name" value="PK beta-barrel domain-like"/>
    <property type="match status" value="1"/>
</dbReference>
<dbReference type="GO" id="GO:0030170">
    <property type="term" value="F:pyridoxal phosphate binding"/>
    <property type="evidence" value="ECO:0007669"/>
    <property type="project" value="InterPro"/>
</dbReference>
<dbReference type="GO" id="GO:0003824">
    <property type="term" value="F:catalytic activity"/>
    <property type="evidence" value="ECO:0007669"/>
    <property type="project" value="InterPro"/>
</dbReference>
<feature type="domain" description="MOSC" evidence="1">
    <location>
        <begin position="162"/>
        <end position="321"/>
    </location>
</feature>
<dbReference type="InterPro" id="IPR005302">
    <property type="entry name" value="MoCF_Sase_C"/>
</dbReference>
<dbReference type="PANTHER" id="PTHR14237:SF34">
    <property type="entry name" value="MOSC DOMAIN PROTEIN (AFU_ORTHOLOGUE AFUA_2G07820)"/>
    <property type="match status" value="1"/>
</dbReference>
<dbReference type="AlphaFoldDB" id="A0AAD7ELZ4"/>
<dbReference type="PROSITE" id="PS51340">
    <property type="entry name" value="MOSC"/>
    <property type="match status" value="1"/>
</dbReference>
<evidence type="ECO:0000259" key="1">
    <source>
        <dbReference type="PROSITE" id="PS51340"/>
    </source>
</evidence>
<reference evidence="2" key="1">
    <citation type="submission" date="2023-03" db="EMBL/GenBank/DDBJ databases">
        <title>Massive genome expansion in bonnet fungi (Mycena s.s.) driven by repeated elements and novel gene families across ecological guilds.</title>
        <authorList>
            <consortium name="Lawrence Berkeley National Laboratory"/>
            <person name="Harder C.B."/>
            <person name="Miyauchi S."/>
            <person name="Viragh M."/>
            <person name="Kuo A."/>
            <person name="Thoen E."/>
            <person name="Andreopoulos B."/>
            <person name="Lu D."/>
            <person name="Skrede I."/>
            <person name="Drula E."/>
            <person name="Henrissat B."/>
            <person name="Morin E."/>
            <person name="Kohler A."/>
            <person name="Barry K."/>
            <person name="LaButti K."/>
            <person name="Morin E."/>
            <person name="Salamov A."/>
            <person name="Lipzen A."/>
            <person name="Mereny Z."/>
            <person name="Hegedus B."/>
            <person name="Baldrian P."/>
            <person name="Stursova M."/>
            <person name="Weitz H."/>
            <person name="Taylor A."/>
            <person name="Grigoriev I.V."/>
            <person name="Nagy L.G."/>
            <person name="Martin F."/>
            <person name="Kauserud H."/>
        </authorList>
    </citation>
    <scope>NUCLEOTIDE SEQUENCE</scope>
    <source>
        <strain evidence="2">CBHHK002</strain>
    </source>
</reference>
<organism evidence="2 3">
    <name type="scientific">Mycena albidolilacea</name>
    <dbReference type="NCBI Taxonomy" id="1033008"/>
    <lineage>
        <taxon>Eukaryota</taxon>
        <taxon>Fungi</taxon>
        <taxon>Dikarya</taxon>
        <taxon>Basidiomycota</taxon>
        <taxon>Agaricomycotina</taxon>
        <taxon>Agaricomycetes</taxon>
        <taxon>Agaricomycetidae</taxon>
        <taxon>Agaricales</taxon>
        <taxon>Marasmiineae</taxon>
        <taxon>Mycenaceae</taxon>
        <taxon>Mycena</taxon>
    </lineage>
</organism>
<dbReference type="GO" id="GO:0030151">
    <property type="term" value="F:molybdenum ion binding"/>
    <property type="evidence" value="ECO:0007669"/>
    <property type="project" value="InterPro"/>
</dbReference>
<dbReference type="InterPro" id="IPR011037">
    <property type="entry name" value="Pyrv_Knase-like_insert_dom_sf"/>
</dbReference>
<protein>
    <recommendedName>
        <fullName evidence="1">MOSC domain-containing protein</fullName>
    </recommendedName>
</protein>
<dbReference type="SUPFAM" id="SSF141673">
    <property type="entry name" value="MOSC N-terminal domain-like"/>
    <property type="match status" value="1"/>
</dbReference>
<proteinExistence type="predicted"/>
<sequence length="336" mass="37473">MKITALYVYPIKALRPIQLETAELGPQGILHDRRFMLFKITDSGELKSMQIAHYPQCGLFSQELDTDAGIIRVRYHTPVTPLLPKHEAHDEPLEVPLRPETAGLEVLDVNLHNSPADVAYGLGDPYDTWFSACFGFAVRFVYIGDGKRLVLGNVAPQASVQQPKGWAATLASYVPGGVKADETPTWITFTDVAPFLVTCESSLQGVRNYMEKDGDKVEMYKFRPNIVVDGEDEWSEDFWAELLIKGERRLVLTANCGRCSSLNVDYETGKPASGEIGNVLKRLMKERKVDKGYKYSPVFGRYGFLADGELKVSIGDEVEVSKRNSERTSFAWPGLA</sequence>
<evidence type="ECO:0000313" key="3">
    <source>
        <dbReference type="Proteomes" id="UP001218218"/>
    </source>
</evidence>